<organism evidence="1 2">
    <name type="scientific">Popillia japonica</name>
    <name type="common">Japanese beetle</name>
    <dbReference type="NCBI Taxonomy" id="7064"/>
    <lineage>
        <taxon>Eukaryota</taxon>
        <taxon>Metazoa</taxon>
        <taxon>Ecdysozoa</taxon>
        <taxon>Arthropoda</taxon>
        <taxon>Hexapoda</taxon>
        <taxon>Insecta</taxon>
        <taxon>Pterygota</taxon>
        <taxon>Neoptera</taxon>
        <taxon>Endopterygota</taxon>
        <taxon>Coleoptera</taxon>
        <taxon>Polyphaga</taxon>
        <taxon>Scarabaeiformia</taxon>
        <taxon>Scarabaeidae</taxon>
        <taxon>Rutelinae</taxon>
        <taxon>Popillia</taxon>
    </lineage>
</organism>
<accession>A0AAW1MI55</accession>
<proteinExistence type="predicted"/>
<name>A0AAW1MI55_POPJA</name>
<reference evidence="1 2" key="1">
    <citation type="journal article" date="2024" name="BMC Genomics">
        <title>De novo assembly and annotation of Popillia japonica's genome with initial clues to its potential as an invasive pest.</title>
        <authorList>
            <person name="Cucini C."/>
            <person name="Boschi S."/>
            <person name="Funari R."/>
            <person name="Cardaioli E."/>
            <person name="Iannotti N."/>
            <person name="Marturano G."/>
            <person name="Paoli F."/>
            <person name="Bruttini M."/>
            <person name="Carapelli A."/>
            <person name="Frati F."/>
            <person name="Nardi F."/>
        </authorList>
    </citation>
    <scope>NUCLEOTIDE SEQUENCE [LARGE SCALE GENOMIC DNA]</scope>
    <source>
        <strain evidence="1">DMR45628</strain>
    </source>
</reference>
<dbReference type="Proteomes" id="UP001458880">
    <property type="component" value="Unassembled WGS sequence"/>
</dbReference>
<keyword evidence="2" id="KW-1185">Reference proteome</keyword>
<evidence type="ECO:0000313" key="2">
    <source>
        <dbReference type="Proteomes" id="UP001458880"/>
    </source>
</evidence>
<gene>
    <name evidence="1" type="ORF">QE152_g6733</name>
</gene>
<sequence>MVNKVERLDHTETMAETKMPIVLLANIIGRRRRRPSPKEGKVLKQVDLLPLTGYCQVNPSSGNLIRGFTHHREQAIYGKSMLKKEGTAFGFEEQTMSRKSCEINLT</sequence>
<comment type="caution">
    <text evidence="1">The sequence shown here is derived from an EMBL/GenBank/DDBJ whole genome shotgun (WGS) entry which is preliminary data.</text>
</comment>
<dbReference type="EMBL" id="JASPKY010000046">
    <property type="protein sequence ID" value="KAK9745669.1"/>
    <property type="molecule type" value="Genomic_DNA"/>
</dbReference>
<dbReference type="AlphaFoldDB" id="A0AAW1MI55"/>
<protein>
    <submittedName>
        <fullName evidence="1">Uncharacterized protein</fullName>
    </submittedName>
</protein>
<evidence type="ECO:0000313" key="1">
    <source>
        <dbReference type="EMBL" id="KAK9745669.1"/>
    </source>
</evidence>